<proteinExistence type="predicted"/>
<evidence type="ECO:0000313" key="3">
    <source>
        <dbReference type="EMBL" id="GBG16965.1"/>
    </source>
</evidence>
<evidence type="ECO:0008006" key="5">
    <source>
        <dbReference type="Google" id="ProtNLM"/>
    </source>
</evidence>
<evidence type="ECO:0000256" key="1">
    <source>
        <dbReference type="SAM" id="MobiDB-lite"/>
    </source>
</evidence>
<dbReference type="InterPro" id="IPR013783">
    <property type="entry name" value="Ig-like_fold"/>
</dbReference>
<protein>
    <recommendedName>
        <fullName evidence="5">DUF11 domain-containing protein</fullName>
    </recommendedName>
</protein>
<evidence type="ECO:0000313" key="4">
    <source>
        <dbReference type="Proteomes" id="UP000245124"/>
    </source>
</evidence>
<gene>
    <name evidence="3" type="ORF">NIES4072_06120</name>
</gene>
<keyword evidence="2" id="KW-0472">Membrane</keyword>
<dbReference type="RefSeq" id="WP_109007250.1">
    <property type="nucleotide sequence ID" value="NZ_BDUD01000001.1"/>
</dbReference>
<keyword evidence="2" id="KW-1133">Transmembrane helix</keyword>
<dbReference type="EMBL" id="BDUD01000001">
    <property type="protein sequence ID" value="GBG16965.1"/>
    <property type="molecule type" value="Genomic_DNA"/>
</dbReference>
<feature type="compositionally biased region" description="Low complexity" evidence="1">
    <location>
        <begin position="372"/>
        <end position="384"/>
    </location>
</feature>
<feature type="region of interest" description="Disordered" evidence="1">
    <location>
        <begin position="536"/>
        <end position="563"/>
    </location>
</feature>
<name>A0A2R5FFV6_NOSCO</name>
<feature type="transmembrane region" description="Helical" evidence="2">
    <location>
        <begin position="21"/>
        <end position="43"/>
    </location>
</feature>
<keyword evidence="4" id="KW-1185">Reference proteome</keyword>
<reference evidence="3 4" key="1">
    <citation type="submission" date="2017-06" db="EMBL/GenBank/DDBJ databases">
        <title>Genome sequencing of cyanobaciteial culture collection at National Institute for Environmental Studies (NIES).</title>
        <authorList>
            <person name="Hirose Y."/>
            <person name="Shimura Y."/>
            <person name="Fujisawa T."/>
            <person name="Nakamura Y."/>
            <person name="Kawachi M."/>
        </authorList>
    </citation>
    <scope>NUCLEOTIDE SEQUENCE [LARGE SCALE GENOMIC DNA]</scope>
    <source>
        <strain evidence="3 4">NIES-4072</strain>
    </source>
</reference>
<dbReference type="AlphaFoldDB" id="A0A2R5FFV6"/>
<dbReference type="Proteomes" id="UP000245124">
    <property type="component" value="Unassembled WGS sequence"/>
</dbReference>
<feature type="compositionally biased region" description="Polar residues" evidence="1">
    <location>
        <begin position="540"/>
        <end position="563"/>
    </location>
</feature>
<feature type="compositionally biased region" description="Polar residues" evidence="1">
    <location>
        <begin position="359"/>
        <end position="371"/>
    </location>
</feature>
<comment type="caution">
    <text evidence="3">The sequence shown here is derived from an EMBL/GenBank/DDBJ whole genome shotgun (WGS) entry which is preliminary data.</text>
</comment>
<feature type="region of interest" description="Disordered" evidence="1">
    <location>
        <begin position="359"/>
        <end position="384"/>
    </location>
</feature>
<dbReference type="Gene3D" id="2.60.40.10">
    <property type="entry name" value="Immunoglobulins"/>
    <property type="match status" value="1"/>
</dbReference>
<sequence length="712" mass="73236">MFKHQFIEKKSNNQRQKDQKGKSYSTVIILSYLFLNSTLLQVLPALAASPTPGTVIDNQATGSFIDSTDNTEKPIESNIVKVTVAEVAGITITSANTPGASTGSTSNFDFTVTNVGNDPTQFFIPDAPSAISGGTAGTLKIVAYDPDGSGPAAPVDLTSNNITVPSGGRSTGTLLGAIASANNGSIPAGASIVVRVPVTVTAADSQTVSVTLGNTSGQPSNSNTPYILGANGSGSNDLYTVDNADGTSGESAGAPINGDTTNHRQEASAIQTVTVVNTVVTVSGTVFRDANGNVTIDGSDVGTNAGSTNLTIYAINTAGNVVDKATVAANGTYSLPNVPVNSSVTLRLSNNSTVAIGATAPTTPSLPSNWVNTGENKNGTTETTTPGDIAITTTTVNIITNQDFGIEQLPDTTNLNPAPQTNPGGTATIQVPTLAGTDPEDGALGSGNKFKIVTLPTNGTLTYNNVAVTAGQVISSYDPTLLKLDPQDGAITVSFTYAAIDAASKEDATPATVTIPFVTRANVLLVKRITAINGDRTKNPNDNTPLNAFVDDTTSTRQADDNSPNWKSNYLLGAIDAGKVKPGDEIEYTIYFLNAGSSNANTVRVCDRLSDNQDFKVSAYGTNKDMQLQLGTSTVLDLTSASDAGDRAQLISAGNSVPTNCYLKAANNNGTLVIDVTGNTGVPNLTTMPGSTGQGSPNDSYGFFRFVTKVKP</sequence>
<keyword evidence="2" id="KW-0812">Transmembrane</keyword>
<evidence type="ECO:0000256" key="2">
    <source>
        <dbReference type="SAM" id="Phobius"/>
    </source>
</evidence>
<organism evidence="3 4">
    <name type="scientific">Nostoc commune NIES-4072</name>
    <dbReference type="NCBI Taxonomy" id="2005467"/>
    <lineage>
        <taxon>Bacteria</taxon>
        <taxon>Bacillati</taxon>
        <taxon>Cyanobacteriota</taxon>
        <taxon>Cyanophyceae</taxon>
        <taxon>Nostocales</taxon>
        <taxon>Nostocaceae</taxon>
        <taxon>Nostoc</taxon>
    </lineage>
</organism>
<accession>A0A2R5FFV6</accession>
<dbReference type="OrthoDB" id="6074739at2"/>